<accession>A0A7X4YLN2</accession>
<keyword evidence="2" id="KW-1185">Reference proteome</keyword>
<reference evidence="1 2" key="1">
    <citation type="submission" date="2020-01" db="EMBL/GenBank/DDBJ databases">
        <title>Paenibacillus soybeanensis sp. nov. isolated from the nodules of soybean (Glycine max(L.) Merr).</title>
        <authorList>
            <person name="Wang H."/>
        </authorList>
    </citation>
    <scope>NUCLEOTIDE SEQUENCE [LARGE SCALE GENOMIC DNA]</scope>
    <source>
        <strain evidence="1 2">DSM 23054</strain>
    </source>
</reference>
<sequence length="119" mass="13017">MCTNSSLNRLLFNEMLHNVQQFKLDAITVQRILAQNTRLSQKIHHSEPFPATFLDFMQEFQIASRNQAKLLHFLQLSSCQLSKHSLLGAFSAVGAVGAVGEVGEVGAVSAFGPRSTLCA</sequence>
<dbReference type="EMBL" id="JAAAMU010000001">
    <property type="protein sequence ID" value="NBC67734.1"/>
    <property type="molecule type" value="Genomic_DNA"/>
</dbReference>
<protein>
    <submittedName>
        <fullName evidence="1">Uncharacterized protein</fullName>
    </submittedName>
</protein>
<evidence type="ECO:0000313" key="2">
    <source>
        <dbReference type="Proteomes" id="UP000558113"/>
    </source>
</evidence>
<organism evidence="1 2">
    <name type="scientific">Paenibacillus sacheonensis</name>
    <dbReference type="NCBI Taxonomy" id="742054"/>
    <lineage>
        <taxon>Bacteria</taxon>
        <taxon>Bacillati</taxon>
        <taxon>Bacillota</taxon>
        <taxon>Bacilli</taxon>
        <taxon>Bacillales</taxon>
        <taxon>Paenibacillaceae</taxon>
        <taxon>Paenibacillus</taxon>
    </lineage>
</organism>
<name>A0A7X4YLN2_9BACL</name>
<dbReference type="RefSeq" id="WP_161693805.1">
    <property type="nucleotide sequence ID" value="NZ_JAAAMU010000001.1"/>
</dbReference>
<proteinExistence type="predicted"/>
<comment type="caution">
    <text evidence="1">The sequence shown here is derived from an EMBL/GenBank/DDBJ whole genome shotgun (WGS) entry which is preliminary data.</text>
</comment>
<dbReference type="Proteomes" id="UP000558113">
    <property type="component" value="Unassembled WGS sequence"/>
</dbReference>
<dbReference type="AlphaFoldDB" id="A0A7X4YLN2"/>
<evidence type="ECO:0000313" key="1">
    <source>
        <dbReference type="EMBL" id="NBC67734.1"/>
    </source>
</evidence>
<gene>
    <name evidence="1" type="ORF">GT003_01860</name>
</gene>